<feature type="transmembrane region" description="Helical" evidence="1">
    <location>
        <begin position="90"/>
        <end position="114"/>
    </location>
</feature>
<comment type="caution">
    <text evidence="3">The sequence shown here is derived from an EMBL/GenBank/DDBJ whole genome shotgun (WGS) entry which is preliminary data.</text>
</comment>
<dbReference type="EMBL" id="PTJA01000004">
    <property type="protein sequence ID" value="PPK81543.1"/>
    <property type="molecule type" value="Genomic_DNA"/>
</dbReference>
<sequence length="147" mass="17100">METRRKKSGIHRLILACFFCTAVLMTQLNTVDVVKSLEHPGFFSVGRFSGDNLRHKRYDAMIESKDVLEEEAVSDVFLNIVSRSNLKSVILNYICLKTFFLFIPFALWSLRTVLMREGYISRMFVIRYIHNSDGEKEAAGRLWQIEN</sequence>
<feature type="signal peptide" evidence="2">
    <location>
        <begin position="1"/>
        <end position="22"/>
    </location>
</feature>
<name>A0A2S6HUL7_9FIRM</name>
<keyword evidence="1" id="KW-1133">Transmembrane helix</keyword>
<evidence type="ECO:0000313" key="4">
    <source>
        <dbReference type="Proteomes" id="UP000237749"/>
    </source>
</evidence>
<dbReference type="RefSeq" id="WP_104436629.1">
    <property type="nucleotide sequence ID" value="NZ_PTJA01000004.1"/>
</dbReference>
<feature type="chain" id="PRO_5038567283" evidence="2">
    <location>
        <begin position="23"/>
        <end position="147"/>
    </location>
</feature>
<evidence type="ECO:0000256" key="1">
    <source>
        <dbReference type="SAM" id="Phobius"/>
    </source>
</evidence>
<dbReference type="Proteomes" id="UP000237749">
    <property type="component" value="Unassembled WGS sequence"/>
</dbReference>
<organism evidence="3 4">
    <name type="scientific">Lacrimispora xylanisolvens</name>
    <dbReference type="NCBI Taxonomy" id="384636"/>
    <lineage>
        <taxon>Bacteria</taxon>
        <taxon>Bacillati</taxon>
        <taxon>Bacillota</taxon>
        <taxon>Clostridia</taxon>
        <taxon>Lachnospirales</taxon>
        <taxon>Lachnospiraceae</taxon>
        <taxon>Lacrimispora</taxon>
    </lineage>
</organism>
<protein>
    <submittedName>
        <fullName evidence="3">Uncharacterized protein</fullName>
    </submittedName>
</protein>
<accession>A0A2S6HUL7</accession>
<evidence type="ECO:0000256" key="2">
    <source>
        <dbReference type="SAM" id="SignalP"/>
    </source>
</evidence>
<dbReference type="AlphaFoldDB" id="A0A2S6HUL7"/>
<evidence type="ECO:0000313" key="3">
    <source>
        <dbReference type="EMBL" id="PPK81543.1"/>
    </source>
</evidence>
<reference evidence="3 4" key="1">
    <citation type="submission" date="2018-02" db="EMBL/GenBank/DDBJ databases">
        <title>Genomic Encyclopedia of Archaeal and Bacterial Type Strains, Phase II (KMG-II): from individual species to whole genera.</title>
        <authorList>
            <person name="Goeker M."/>
        </authorList>
    </citation>
    <scope>NUCLEOTIDE SEQUENCE [LARGE SCALE GENOMIC DNA]</scope>
    <source>
        <strain evidence="3 4">DSM 3808</strain>
    </source>
</reference>
<proteinExistence type="predicted"/>
<keyword evidence="1" id="KW-0472">Membrane</keyword>
<keyword evidence="2" id="KW-0732">Signal</keyword>
<keyword evidence="4" id="KW-1185">Reference proteome</keyword>
<keyword evidence="1" id="KW-0812">Transmembrane</keyword>
<gene>
    <name evidence="3" type="ORF">BXY41_104346</name>
</gene>